<dbReference type="RefSeq" id="WP_124223055.1">
    <property type="nucleotide sequence ID" value="NZ_RKRF01000012.1"/>
</dbReference>
<sequence>MTRDLLLIHHDTIESKIVYKILNMVLRYRSTFIKKDYYEENKVQMYEYRNEIIAISFDPELKDEIIELQKALNESGLYSQYYYQVNGVYEILEQLQIVLQKNKAPEAEELHPLGLDAIINSSQY</sequence>
<gene>
    <name evidence="1" type="ORF">EDC24_2520</name>
</gene>
<evidence type="ECO:0000313" key="1">
    <source>
        <dbReference type="EMBL" id="RPF50553.1"/>
    </source>
</evidence>
<dbReference type="AlphaFoldDB" id="A0A3N5B007"/>
<accession>A0A3N5B007</accession>
<organism evidence="1 2">
    <name type="scientific">Aquisalibacillus elongatus</name>
    <dbReference type="NCBI Taxonomy" id="485577"/>
    <lineage>
        <taxon>Bacteria</taxon>
        <taxon>Bacillati</taxon>
        <taxon>Bacillota</taxon>
        <taxon>Bacilli</taxon>
        <taxon>Bacillales</taxon>
        <taxon>Bacillaceae</taxon>
        <taxon>Aquisalibacillus</taxon>
    </lineage>
</organism>
<protein>
    <submittedName>
        <fullName evidence="1">Uncharacterized protein</fullName>
    </submittedName>
</protein>
<comment type="caution">
    <text evidence="1">The sequence shown here is derived from an EMBL/GenBank/DDBJ whole genome shotgun (WGS) entry which is preliminary data.</text>
</comment>
<keyword evidence="2" id="KW-1185">Reference proteome</keyword>
<dbReference type="Proteomes" id="UP000276443">
    <property type="component" value="Unassembled WGS sequence"/>
</dbReference>
<reference evidence="1 2" key="1">
    <citation type="submission" date="2018-11" db="EMBL/GenBank/DDBJ databases">
        <title>Genomic Encyclopedia of Type Strains, Phase IV (KMG-IV): sequencing the most valuable type-strain genomes for metagenomic binning, comparative biology and taxonomic classification.</title>
        <authorList>
            <person name="Goeker M."/>
        </authorList>
    </citation>
    <scope>NUCLEOTIDE SEQUENCE [LARGE SCALE GENOMIC DNA]</scope>
    <source>
        <strain evidence="1 2">DSM 18090</strain>
    </source>
</reference>
<evidence type="ECO:0000313" key="2">
    <source>
        <dbReference type="Proteomes" id="UP000276443"/>
    </source>
</evidence>
<dbReference type="EMBL" id="RKRF01000012">
    <property type="protein sequence ID" value="RPF50553.1"/>
    <property type="molecule type" value="Genomic_DNA"/>
</dbReference>
<proteinExistence type="predicted"/>
<name>A0A3N5B007_9BACI</name>